<keyword evidence="2" id="KW-1185">Reference proteome</keyword>
<accession>A0ABR0RL62</accession>
<proteinExistence type="predicted"/>
<evidence type="ECO:0000313" key="2">
    <source>
        <dbReference type="Proteomes" id="UP001334248"/>
    </source>
</evidence>
<evidence type="ECO:0000313" key="1">
    <source>
        <dbReference type="EMBL" id="KAK5940958.1"/>
    </source>
</evidence>
<dbReference type="EMBL" id="JAVHJV010000007">
    <property type="protein sequence ID" value="KAK5940958.1"/>
    <property type="molecule type" value="Genomic_DNA"/>
</dbReference>
<sequence>MTDPATRLSRMTYYHMSKEPVALNDDSLRLFSLENRGGDEIDLSRIMPSRNPDAHLLGLPKELQNMIMSMAFKGGRQNNIHMNNLWKHEWSPGSKPEWDIQHPPPNVHWHTPVPTSYPGFKNSAIEVTVPYRFKYLFVSNAYLQQSLPTWLGAVVHRLTLTNCHLSTLVPFLSQYRLFQIVIITILRSVRILAIYTGRYHSLENDITQFSRYLDSVQEITFTCQRGIEWAEEPGEQHESAPYYGRVTLHISARHRKGRLPTMTITAPEGNAFGRHISNDDEEWTGTWPRGLEDSFWKYLKRTAEWHNASSLHDALNTKKRDAGRRECQMHLDIQLAMRISGFGPHYARTQGPANPFGLYDGWLRVIVTVDVATLRIKSVNICNSGLNYVEDYDE</sequence>
<organism evidence="1 2">
    <name type="scientific">Knufia obscura</name>
    <dbReference type="NCBI Taxonomy" id="1635080"/>
    <lineage>
        <taxon>Eukaryota</taxon>
        <taxon>Fungi</taxon>
        <taxon>Dikarya</taxon>
        <taxon>Ascomycota</taxon>
        <taxon>Pezizomycotina</taxon>
        <taxon>Eurotiomycetes</taxon>
        <taxon>Chaetothyriomycetidae</taxon>
        <taxon>Chaetothyriales</taxon>
        <taxon>Trichomeriaceae</taxon>
        <taxon>Knufia</taxon>
    </lineage>
</organism>
<reference evidence="1 2" key="1">
    <citation type="journal article" date="2023" name="Res Sq">
        <title>Genomic and morphological characterization of Knufia obscura isolated from the Mars 2020 spacecraft assembly facility.</title>
        <authorList>
            <person name="Chander A.M."/>
            <person name="Teixeira M.M."/>
            <person name="Singh N.K."/>
            <person name="Williams M.P."/>
            <person name="Parker C.W."/>
            <person name="Leo P."/>
            <person name="Stajich J.E."/>
            <person name="Torok T."/>
            <person name="Tighe S."/>
            <person name="Mason C.E."/>
            <person name="Venkateswaran K."/>
        </authorList>
    </citation>
    <scope>NUCLEOTIDE SEQUENCE [LARGE SCALE GENOMIC DNA]</scope>
    <source>
        <strain evidence="1 2">CCFEE 5817</strain>
    </source>
</reference>
<dbReference type="Proteomes" id="UP001334248">
    <property type="component" value="Unassembled WGS sequence"/>
</dbReference>
<gene>
    <name evidence="1" type="ORF">PMZ80_006235</name>
</gene>
<dbReference type="GeneID" id="89999684"/>
<protein>
    <submittedName>
        <fullName evidence="1">Uncharacterized protein</fullName>
    </submittedName>
</protein>
<name>A0ABR0RL62_9EURO</name>
<dbReference type="RefSeq" id="XP_064729048.1">
    <property type="nucleotide sequence ID" value="XM_064874648.1"/>
</dbReference>
<comment type="caution">
    <text evidence="1">The sequence shown here is derived from an EMBL/GenBank/DDBJ whole genome shotgun (WGS) entry which is preliminary data.</text>
</comment>